<reference evidence="5" key="1">
    <citation type="submission" date="2013-04" db="EMBL/GenBank/DDBJ databases">
        <authorList>
            <person name="Qu J."/>
            <person name="Murali S.C."/>
            <person name="Bandaranaike D."/>
            <person name="Bellair M."/>
            <person name="Blankenburg K."/>
            <person name="Chao H."/>
            <person name="Dinh H."/>
            <person name="Doddapaneni H."/>
            <person name="Downs B."/>
            <person name="Dugan-Rocha S."/>
            <person name="Elkadiri S."/>
            <person name="Gnanaolivu R.D."/>
            <person name="Hernandez B."/>
            <person name="Javaid M."/>
            <person name="Jayaseelan J.C."/>
            <person name="Lee S."/>
            <person name="Li M."/>
            <person name="Ming W."/>
            <person name="Munidasa M."/>
            <person name="Muniz J."/>
            <person name="Nguyen L."/>
            <person name="Ongeri F."/>
            <person name="Osuji N."/>
            <person name="Pu L.-L."/>
            <person name="Puazo M."/>
            <person name="Qu C."/>
            <person name="Quiroz J."/>
            <person name="Raj R."/>
            <person name="Weissenberger G."/>
            <person name="Xin Y."/>
            <person name="Zou X."/>
            <person name="Han Y."/>
            <person name="Richards S."/>
            <person name="Worley K."/>
            <person name="Muzny D."/>
            <person name="Gibbs R."/>
        </authorList>
    </citation>
    <scope>NUCLEOTIDE SEQUENCE</scope>
    <source>
        <strain evidence="5">Sampled in the wild</strain>
    </source>
</reference>
<dbReference type="GO" id="GO:0046872">
    <property type="term" value="F:metal ion binding"/>
    <property type="evidence" value="ECO:0007669"/>
    <property type="project" value="UniProtKB-KW"/>
</dbReference>
<keyword evidence="6" id="KW-1185">Reference proteome</keyword>
<name>A0A8K0K5M5_LADFU</name>
<dbReference type="AlphaFoldDB" id="A0A8K0K5M5"/>
<dbReference type="Gene3D" id="3.40.720.10">
    <property type="entry name" value="Alkaline Phosphatase, subunit A"/>
    <property type="match status" value="1"/>
</dbReference>
<dbReference type="InterPro" id="IPR001952">
    <property type="entry name" value="Alkaline_phosphatase"/>
</dbReference>
<keyword evidence="3" id="KW-0460">Magnesium</keyword>
<accession>A0A8K0K5M5</accession>
<comment type="cofactor">
    <cofactor evidence="3">
        <name>Mg(2+)</name>
        <dbReference type="ChEBI" id="CHEBI:18420"/>
    </cofactor>
    <text evidence="3">Binds 1 Mg(2+) ion.</text>
</comment>
<evidence type="ECO:0000313" key="6">
    <source>
        <dbReference type="Proteomes" id="UP000792457"/>
    </source>
</evidence>
<keyword evidence="3" id="KW-0862">Zinc</keyword>
<reference evidence="5" key="2">
    <citation type="submission" date="2017-10" db="EMBL/GenBank/DDBJ databases">
        <title>Ladona fulva Genome sequencing and assembly.</title>
        <authorList>
            <person name="Murali S."/>
            <person name="Richards S."/>
            <person name="Bandaranaike D."/>
            <person name="Bellair M."/>
            <person name="Blankenburg K."/>
            <person name="Chao H."/>
            <person name="Dinh H."/>
            <person name="Doddapaneni H."/>
            <person name="Dugan-Rocha S."/>
            <person name="Elkadiri S."/>
            <person name="Gnanaolivu R."/>
            <person name="Hernandez B."/>
            <person name="Skinner E."/>
            <person name="Javaid M."/>
            <person name="Lee S."/>
            <person name="Li M."/>
            <person name="Ming W."/>
            <person name="Munidasa M."/>
            <person name="Muniz J."/>
            <person name="Nguyen L."/>
            <person name="Hughes D."/>
            <person name="Osuji N."/>
            <person name="Pu L.-L."/>
            <person name="Puazo M."/>
            <person name="Qu C."/>
            <person name="Quiroz J."/>
            <person name="Raj R."/>
            <person name="Weissenberger G."/>
            <person name="Xin Y."/>
            <person name="Zou X."/>
            <person name="Han Y."/>
            <person name="Worley K."/>
            <person name="Muzny D."/>
            <person name="Gibbs R."/>
        </authorList>
    </citation>
    <scope>NUCLEOTIDE SEQUENCE</scope>
    <source>
        <strain evidence="5">Sampled in the wild</strain>
    </source>
</reference>
<feature type="binding site" evidence="3">
    <location>
        <position position="244"/>
    </location>
    <ligand>
        <name>Zn(2+)</name>
        <dbReference type="ChEBI" id="CHEBI:29105"/>
        <label>2</label>
    </ligand>
</feature>
<sequence>MSYDNILEARVKEAKEAGSDNSHLLSFEKDLCYGILKTYDENYIGSSLMSTSALFRGTYNLVNSSCERADSYDDETIISSAQKGNKSTGLVTTMRLTDPLPATLYGIGHGSGVSECPELANVNCTDASHILIHGKISSRMDVIFGNGHGILGVDANDLDHKVTECHRVDGRNLINEWKSADPKRVYFGSAEEFSKHKINSGENYLGTFLESKLNETKELNDVVIKAIQVLKSNINGYFLVVIIDDVDAVKMTLTLSRLVRRVKMVISRIDTILIATSDYIYPKENCNGEVVKDDLRYNKVPANSETEMKMPMTREKNTSKQNNNSRSASAKIRVMYPCNHSGSPSKNLHVPFYSSRACGRAYEYIVDQAKFGY</sequence>
<keyword evidence="2" id="KW-0597">Phosphoprotein</keyword>
<comment type="caution">
    <text evidence="5">The sequence shown here is derived from an EMBL/GenBank/DDBJ whole genome shotgun (WGS) entry which is preliminary data.</text>
</comment>
<dbReference type="GO" id="GO:0004035">
    <property type="term" value="F:alkaline phosphatase activity"/>
    <property type="evidence" value="ECO:0007669"/>
    <property type="project" value="UniProtKB-EC"/>
</dbReference>
<dbReference type="PANTHER" id="PTHR11596:SF5">
    <property type="entry name" value="ALKALINE PHOSPHATASE"/>
    <property type="match status" value="1"/>
</dbReference>
<feature type="binding site" evidence="3">
    <location>
        <position position="98"/>
    </location>
    <ligand>
        <name>Mg(2+)</name>
        <dbReference type="ChEBI" id="CHEBI:18420"/>
    </ligand>
</feature>
<evidence type="ECO:0000256" key="1">
    <source>
        <dbReference type="ARBA" id="ARBA00012647"/>
    </source>
</evidence>
<dbReference type="SMART" id="SM00098">
    <property type="entry name" value="alkPPc"/>
    <property type="match status" value="1"/>
</dbReference>
<dbReference type="EMBL" id="KZ308282">
    <property type="protein sequence ID" value="KAG8226438.1"/>
    <property type="molecule type" value="Genomic_DNA"/>
</dbReference>
<dbReference type="PRINTS" id="PR00113">
    <property type="entry name" value="ALKPHPHTASE"/>
</dbReference>
<dbReference type="Proteomes" id="UP000792457">
    <property type="component" value="Unassembled WGS sequence"/>
</dbReference>
<evidence type="ECO:0000256" key="2">
    <source>
        <dbReference type="ARBA" id="ARBA00022553"/>
    </source>
</evidence>
<organism evidence="5 6">
    <name type="scientific">Ladona fulva</name>
    <name type="common">Scarce chaser dragonfly</name>
    <name type="synonym">Libellula fulva</name>
    <dbReference type="NCBI Taxonomy" id="123851"/>
    <lineage>
        <taxon>Eukaryota</taxon>
        <taxon>Metazoa</taxon>
        <taxon>Ecdysozoa</taxon>
        <taxon>Arthropoda</taxon>
        <taxon>Hexapoda</taxon>
        <taxon>Insecta</taxon>
        <taxon>Pterygota</taxon>
        <taxon>Palaeoptera</taxon>
        <taxon>Odonata</taxon>
        <taxon>Epiprocta</taxon>
        <taxon>Anisoptera</taxon>
        <taxon>Libelluloidea</taxon>
        <taxon>Libellulidae</taxon>
        <taxon>Ladona</taxon>
    </lineage>
</organism>
<evidence type="ECO:0000313" key="5">
    <source>
        <dbReference type="EMBL" id="KAG8226438.1"/>
    </source>
</evidence>
<comment type="cofactor">
    <cofactor evidence="3">
        <name>Zn(2+)</name>
        <dbReference type="ChEBI" id="CHEBI:29105"/>
    </cofactor>
    <text evidence="3">Binds 2 Zn(2+) ions.</text>
</comment>
<gene>
    <name evidence="5" type="ORF">J437_LFUL015106</name>
</gene>
<dbReference type="SUPFAM" id="SSF53649">
    <property type="entry name" value="Alkaline phosphatase-like"/>
    <property type="match status" value="1"/>
</dbReference>
<proteinExistence type="inferred from homology"/>
<dbReference type="PANTHER" id="PTHR11596">
    <property type="entry name" value="ALKALINE PHOSPHATASE"/>
    <property type="match status" value="1"/>
</dbReference>
<feature type="binding site" evidence="3">
    <location>
        <position position="278"/>
    </location>
    <ligand>
        <name>Zn(2+)</name>
        <dbReference type="ChEBI" id="CHEBI:29105"/>
        <label>2</label>
    </ligand>
</feature>
<protein>
    <recommendedName>
        <fullName evidence="1">alkaline phosphatase</fullName>
        <ecNumber evidence="1">3.1.3.1</ecNumber>
    </recommendedName>
</protein>
<dbReference type="EC" id="3.1.3.1" evidence="1"/>
<evidence type="ECO:0000256" key="3">
    <source>
        <dbReference type="PIRSR" id="PIRSR601952-2"/>
    </source>
</evidence>
<keyword evidence="3" id="KW-0479">Metal-binding</keyword>
<dbReference type="InterPro" id="IPR017850">
    <property type="entry name" value="Alkaline_phosphatase_core_sf"/>
</dbReference>
<evidence type="ECO:0000256" key="4">
    <source>
        <dbReference type="RuleBase" id="RU003946"/>
    </source>
</evidence>
<comment type="similarity">
    <text evidence="4">Belongs to the alkaline phosphatase family.</text>
</comment>
<dbReference type="Pfam" id="PF00245">
    <property type="entry name" value="Alk_phosphatase"/>
    <property type="match status" value="1"/>
</dbReference>